<sequence>MKKIFLFITIVTILVFQENVSYGSSKIERISGTNRYKTSVEISKYNYEKNEYVVLVTGENYPDAVSAGGLASYLNSPLLLTESKYLNEDTYTEIKRLNPKKIYIIGGENAISSSIFNKLNKEYEVSRISGKDRYYTSYEVKEEMIKLGASNNIGITNGNNFPDAISAGGIIAEKELALLLTDGYKEELTENSNIQYIFGGLNVGNISGKRLMGTNRYKTSLEIAKEKGNEVTTVILASGESYPDALSAISLSKKYNAPILLTARNSIDKEVKEYVKKAGQIIVVGGTGSISDTVIDEIKGINIPEEFYIWDKINNYSREIIMTEEEIKDFNRKNIQQNNDMNDVLNINKTYSKNEIISMINDLSKVPNNSYGKNNNKHSQKTKNNWKNNLNLENVRDQKELAFGIVTERTLLRTFPTWDENRTSGGSHDFFTETALNPWDPVLILHYSKDGNWIFGITENYKGWIFKDYIGIEDKENIRNYKNLEKEVVIDKQIQIKDKYFDMGTAIPISNNNVLIPNVAKNGNLEVYENNIPEVGTNRGYIAYTTANIVKQALKFKGEVYGWGGSNNAHDCSSFVQDVYKSFGIKMSRNTRDQENMKYTKRTNLSGLSRKNKIEKVKSLPVGTALYMKGHVTLYLGKDSKGNEKIIHQYDSHYENGRFISVKSCQITDILLGSSSGVTYLDKFNTAVEFVKP</sequence>
<reference evidence="1 2" key="1">
    <citation type="journal article" date="2022" name="Int. J. Syst. Evol. Microbiol.">
        <title>Miniphocaeibacter halophilus sp. nov., an ammonium-tolerant acetate-producing bacterium isolated from a biogas system.</title>
        <authorList>
            <person name="Schnurer A."/>
            <person name="Singh A."/>
            <person name="Bi S."/>
            <person name="Qiao W."/>
            <person name="Westerholm M."/>
        </authorList>
    </citation>
    <scope>NUCLEOTIDE SEQUENCE [LARGE SCALE GENOMIC DNA]</scope>
    <source>
        <strain evidence="1 2">AMB_01</strain>
    </source>
</reference>
<keyword evidence="2" id="KW-1185">Reference proteome</keyword>
<evidence type="ECO:0000313" key="2">
    <source>
        <dbReference type="Proteomes" id="UP000595814"/>
    </source>
</evidence>
<proteinExistence type="predicted"/>
<accession>A0AC61MRI8</accession>
<evidence type="ECO:0000313" key="1">
    <source>
        <dbReference type="EMBL" id="QQK08172.1"/>
    </source>
</evidence>
<gene>
    <name evidence="1" type="ORF">JFY71_01155</name>
</gene>
<organism evidence="1 2">
    <name type="scientific">Miniphocaeibacter halophilus</name>
    <dbReference type="NCBI Taxonomy" id="2931922"/>
    <lineage>
        <taxon>Bacteria</taxon>
        <taxon>Bacillati</taxon>
        <taxon>Bacillota</taxon>
        <taxon>Tissierellia</taxon>
        <taxon>Tissierellales</taxon>
        <taxon>Peptoniphilaceae</taxon>
        <taxon>Miniphocaeibacter</taxon>
    </lineage>
</organism>
<name>A0AC61MRI8_9FIRM</name>
<protein>
    <submittedName>
        <fullName evidence="1">SH3 domain-containing protein</fullName>
    </submittedName>
</protein>
<dbReference type="Proteomes" id="UP000595814">
    <property type="component" value="Chromosome"/>
</dbReference>
<dbReference type="EMBL" id="CP066744">
    <property type="protein sequence ID" value="QQK08172.1"/>
    <property type="molecule type" value="Genomic_DNA"/>
</dbReference>